<keyword evidence="4" id="KW-1133">Transmembrane helix</keyword>
<protein>
    <submittedName>
        <fullName evidence="6">Zinc finger protein</fullName>
    </submittedName>
</protein>
<dbReference type="InterPro" id="IPR001841">
    <property type="entry name" value="Znf_RING"/>
</dbReference>
<keyword evidence="2" id="KW-0862">Zinc</keyword>
<dbReference type="GO" id="GO:0008270">
    <property type="term" value="F:zinc ion binding"/>
    <property type="evidence" value="ECO:0007669"/>
    <property type="project" value="UniProtKB-KW"/>
</dbReference>
<dbReference type="SMART" id="SM00184">
    <property type="entry name" value="RING"/>
    <property type="match status" value="1"/>
</dbReference>
<keyword evidence="7" id="KW-1185">Reference proteome</keyword>
<feature type="domain" description="RING-type" evidence="5">
    <location>
        <begin position="82"/>
        <end position="124"/>
    </location>
</feature>
<reference evidence="6 7" key="1">
    <citation type="submission" date="2015-09" db="EMBL/GenBank/DDBJ databases">
        <title>Draft genome of the scarab beetle Oryctes borbonicus.</title>
        <authorList>
            <person name="Meyer J.M."/>
            <person name="Markov G.V."/>
            <person name="Baskaran P."/>
            <person name="Herrmann M."/>
            <person name="Sommer R.J."/>
            <person name="Roedelsperger C."/>
        </authorList>
    </citation>
    <scope>NUCLEOTIDE SEQUENCE [LARGE SCALE GENOMIC DNA]</scope>
    <source>
        <strain evidence="6">OB123</strain>
        <tissue evidence="6">Whole animal</tissue>
    </source>
</reference>
<dbReference type="Proteomes" id="UP000051574">
    <property type="component" value="Unassembled WGS sequence"/>
</dbReference>
<feature type="transmembrane region" description="Helical" evidence="4">
    <location>
        <begin position="12"/>
        <end position="33"/>
    </location>
</feature>
<evidence type="ECO:0000313" key="6">
    <source>
        <dbReference type="EMBL" id="KRT78461.1"/>
    </source>
</evidence>
<dbReference type="Pfam" id="PF13639">
    <property type="entry name" value="zf-RING_2"/>
    <property type="match status" value="1"/>
</dbReference>
<evidence type="ECO:0000259" key="5">
    <source>
        <dbReference type="PROSITE" id="PS50089"/>
    </source>
</evidence>
<dbReference type="SUPFAM" id="SSF57850">
    <property type="entry name" value="RING/U-box"/>
    <property type="match status" value="1"/>
</dbReference>
<proteinExistence type="predicted"/>
<evidence type="ECO:0000256" key="2">
    <source>
        <dbReference type="ARBA" id="ARBA00022833"/>
    </source>
</evidence>
<dbReference type="PROSITE" id="PS50089">
    <property type="entry name" value="ZF_RING_2"/>
    <property type="match status" value="1"/>
</dbReference>
<evidence type="ECO:0000313" key="7">
    <source>
        <dbReference type="Proteomes" id="UP000051574"/>
    </source>
</evidence>
<evidence type="ECO:0000256" key="4">
    <source>
        <dbReference type="SAM" id="Phobius"/>
    </source>
</evidence>
<dbReference type="InterPro" id="IPR013083">
    <property type="entry name" value="Znf_RING/FYVE/PHD"/>
</dbReference>
<dbReference type="Gene3D" id="3.30.40.10">
    <property type="entry name" value="Zinc/RING finger domain, C3HC4 (zinc finger)"/>
    <property type="match status" value="1"/>
</dbReference>
<keyword evidence="1 3" id="KW-0863">Zinc-finger</keyword>
<dbReference type="EMBL" id="LJIG01022837">
    <property type="protein sequence ID" value="KRT78461.1"/>
    <property type="molecule type" value="Genomic_DNA"/>
</dbReference>
<dbReference type="OrthoDB" id="7701707at2759"/>
<comment type="caution">
    <text evidence="6">The sequence shown here is derived from an EMBL/GenBank/DDBJ whole genome shotgun (WGS) entry which is preliminary data.</text>
</comment>
<accession>A0A0T6AU43</accession>
<gene>
    <name evidence="6" type="ORF">AMK59_7607</name>
</gene>
<keyword evidence="4" id="KW-0472">Membrane</keyword>
<organism evidence="6 7">
    <name type="scientific">Oryctes borbonicus</name>
    <dbReference type="NCBI Taxonomy" id="1629725"/>
    <lineage>
        <taxon>Eukaryota</taxon>
        <taxon>Metazoa</taxon>
        <taxon>Ecdysozoa</taxon>
        <taxon>Arthropoda</taxon>
        <taxon>Hexapoda</taxon>
        <taxon>Insecta</taxon>
        <taxon>Pterygota</taxon>
        <taxon>Neoptera</taxon>
        <taxon>Endopterygota</taxon>
        <taxon>Coleoptera</taxon>
        <taxon>Polyphaga</taxon>
        <taxon>Scarabaeiformia</taxon>
        <taxon>Scarabaeidae</taxon>
        <taxon>Dynastinae</taxon>
        <taxon>Oryctes</taxon>
    </lineage>
</organism>
<keyword evidence="4" id="KW-0812">Transmembrane</keyword>
<keyword evidence="1 3" id="KW-0479">Metal-binding</keyword>
<dbReference type="AlphaFoldDB" id="A0A0T6AU43"/>
<evidence type="ECO:0000256" key="3">
    <source>
        <dbReference type="PROSITE-ProRule" id="PRU00175"/>
    </source>
</evidence>
<name>A0A0T6AU43_9SCAR</name>
<sequence>MGNSHYRGMYIFYLNLINIILSPYFSYVCTLGFSFGRSLTIGLGVATGTAIYHYFNQPAETPPYGPPPHNNALERRSANENCTICWSRLSGDRDGLYTLRCGHTFHHRCMEMWLNIIRICPTCEVSV</sequence>
<evidence type="ECO:0000256" key="1">
    <source>
        <dbReference type="ARBA" id="ARBA00022771"/>
    </source>
</evidence>